<feature type="compositionally biased region" description="Acidic residues" evidence="1">
    <location>
        <begin position="147"/>
        <end position="164"/>
    </location>
</feature>
<dbReference type="Gene3D" id="3.40.50.1440">
    <property type="entry name" value="Tubulin/FtsZ, GTPase domain"/>
    <property type="match status" value="1"/>
</dbReference>
<evidence type="ECO:0000256" key="1">
    <source>
        <dbReference type="SAM" id="MobiDB-lite"/>
    </source>
</evidence>
<dbReference type="EMBL" id="HBFM01006359">
    <property type="protein sequence ID" value="CAD8767464.1"/>
    <property type="molecule type" value="Transcribed_RNA"/>
</dbReference>
<dbReference type="PANTHER" id="PTHR13391:SF0">
    <property type="entry name" value="PROTEIN MISATO HOMOLOG 1"/>
    <property type="match status" value="1"/>
</dbReference>
<dbReference type="GO" id="GO:0007005">
    <property type="term" value="P:mitochondrion organization"/>
    <property type="evidence" value="ECO:0007669"/>
    <property type="project" value="InterPro"/>
</dbReference>
<evidence type="ECO:0000259" key="2">
    <source>
        <dbReference type="Pfam" id="PF10644"/>
    </source>
</evidence>
<feature type="compositionally biased region" description="Low complexity" evidence="1">
    <location>
        <begin position="663"/>
        <end position="674"/>
    </location>
</feature>
<dbReference type="InterPro" id="IPR019605">
    <property type="entry name" value="Misato_II_tubulin-like"/>
</dbReference>
<feature type="region of interest" description="Disordered" evidence="1">
    <location>
        <begin position="647"/>
        <end position="674"/>
    </location>
</feature>
<feature type="compositionally biased region" description="Basic and acidic residues" evidence="1">
    <location>
        <begin position="541"/>
        <end position="553"/>
    </location>
</feature>
<dbReference type="AlphaFoldDB" id="A0A7S0UND9"/>
<dbReference type="InterPro" id="IPR036525">
    <property type="entry name" value="Tubulin/FtsZ_GTPase_sf"/>
</dbReference>
<feature type="domain" description="Misato Segment II tubulin-like" evidence="2">
    <location>
        <begin position="5"/>
        <end position="120"/>
    </location>
</feature>
<evidence type="ECO:0000313" key="3">
    <source>
        <dbReference type="EMBL" id="CAD8767464.1"/>
    </source>
</evidence>
<feature type="region of interest" description="Disordered" evidence="1">
    <location>
        <begin position="527"/>
        <end position="554"/>
    </location>
</feature>
<dbReference type="InterPro" id="IPR049942">
    <property type="entry name" value="DML1/Misato"/>
</dbReference>
<dbReference type="SUPFAM" id="SSF52490">
    <property type="entry name" value="Tubulin nucleotide-binding domain-like"/>
    <property type="match status" value="1"/>
</dbReference>
<protein>
    <recommendedName>
        <fullName evidence="2">Misato Segment II tubulin-like domain-containing protein</fullName>
    </recommendedName>
</protein>
<proteinExistence type="predicted"/>
<feature type="region of interest" description="Disordered" evidence="1">
    <location>
        <begin position="305"/>
        <end position="324"/>
    </location>
</feature>
<dbReference type="Pfam" id="PF10644">
    <property type="entry name" value="Misat_Tub_SegII"/>
    <property type="match status" value="1"/>
</dbReference>
<dbReference type="PANTHER" id="PTHR13391">
    <property type="entry name" value="MITOCHONDRIAL DISTRIBUTION REGULATOR MISATO"/>
    <property type="match status" value="1"/>
</dbReference>
<organism evidence="3">
    <name type="scientific">Polytomella parva</name>
    <dbReference type="NCBI Taxonomy" id="51329"/>
    <lineage>
        <taxon>Eukaryota</taxon>
        <taxon>Viridiplantae</taxon>
        <taxon>Chlorophyta</taxon>
        <taxon>core chlorophytes</taxon>
        <taxon>Chlorophyceae</taxon>
        <taxon>CS clade</taxon>
        <taxon>Chlamydomonadales</taxon>
        <taxon>Chlamydomonadaceae</taxon>
        <taxon>Polytomella</taxon>
    </lineage>
</organism>
<dbReference type="GO" id="GO:0005737">
    <property type="term" value="C:cytoplasm"/>
    <property type="evidence" value="ECO:0007669"/>
    <property type="project" value="TreeGrafter"/>
</dbReference>
<feature type="compositionally biased region" description="Acidic residues" evidence="1">
    <location>
        <begin position="527"/>
        <end position="540"/>
    </location>
</feature>
<accession>A0A7S0UND9</accession>
<feature type="region of interest" description="Disordered" evidence="1">
    <location>
        <begin position="137"/>
        <end position="164"/>
    </location>
</feature>
<name>A0A7S0UND9_9CHLO</name>
<reference evidence="3" key="1">
    <citation type="submission" date="2021-01" db="EMBL/GenBank/DDBJ databases">
        <authorList>
            <person name="Corre E."/>
            <person name="Pelletier E."/>
            <person name="Niang G."/>
            <person name="Scheremetjew M."/>
            <person name="Finn R."/>
            <person name="Kale V."/>
            <person name="Holt S."/>
            <person name="Cochrane G."/>
            <person name="Meng A."/>
            <person name="Brown T."/>
            <person name="Cohen L."/>
        </authorList>
    </citation>
    <scope>NUCLEOTIDE SEQUENCE</scope>
    <source>
        <strain evidence="3">SAG 63-3</strain>
    </source>
</reference>
<sequence>MIGNEIVTLQFGNYANFVGCHFWNLQSKQLETLSEDDIPTSHIYHSYTEVKKDVYKYTPRTLSVDLSGTTGAFSFKEPPSFSEGANREHSLKGLAAQTWSGGFEVHEKDSEPQSRYAQLMSRRLRRHREAQWEGSHLSYGLEREGAGEPDDEDLYDEEREAEEAEAAQRLDYYKHEGSEETKGGENAMENGSEETSGVRYLTNSDPVNTWIDFNEVLSYDPEYSLYQLPGCWYGISEWAAFGDGHVAGSESISEILDRVRRLVEDCDRFQGIQILAEDLGGFGIILEEVLAETAAEYDKRPSLLYSTRRTPERDSDPGNDPSSVLKLRGTLDDLNQGLALSSLTELASFYVPLQTPLPPFTPAAASSSPGGSSTAAFPFESSAPLALVIDSLATALRGGSSISNASFSNQPPLYPSSSLASASSCPTFSSFGSASLHDLVRLLGTGGGANIAATKALICFDSSSLSNPFLAAPSPSDSSAPHALLCTPDLLLSGDDSFGKGRGHVIQGGGVSKSRYCLGRVYADEAEEGGEEGGVEEEDERKEGSRKREEGGRLKGSSYTNLLARSEFIVDRGSARAVSAEFDSNCSPSLQAALAAVSCQSSASPSHRISRHLYATFKPVELSRTFPSQSLVVRQWAQTSKICQRNLSEQEETRNNASIAGQNRLYSRSNNNSSQANNIASISTSLFATGSFKKGITAVANRFKCSSRSTYGRSRLSEWNLGDAERSEVEEKLQNLKEQYD</sequence>
<feature type="region of interest" description="Disordered" evidence="1">
    <location>
        <begin position="177"/>
        <end position="197"/>
    </location>
</feature>
<gene>
    <name evidence="3" type="ORF">PPAR00522_LOCUS3859</name>
</gene>